<dbReference type="KEGG" id="roz:CBI38_24435"/>
<dbReference type="RefSeq" id="WP_109332965.1">
    <property type="nucleotide sequence ID" value="NZ_CP021354.1"/>
</dbReference>
<dbReference type="EMBL" id="CP021354">
    <property type="protein sequence ID" value="AWK74231.1"/>
    <property type="molecule type" value="Genomic_DNA"/>
</dbReference>
<reference evidence="1 2" key="1">
    <citation type="submission" date="2017-05" db="EMBL/GenBank/DDBJ databases">
        <title>Isolation of Rhodococcus sp. S2-17 biodegrading of BP-3.</title>
        <authorList>
            <person name="Lee Y."/>
            <person name="Kim K.H."/>
            <person name="Chun B.H."/>
            <person name="Jung H.S."/>
            <person name="Jeon C.O."/>
        </authorList>
    </citation>
    <scope>NUCLEOTIDE SEQUENCE [LARGE SCALE GENOMIC DNA]</scope>
    <source>
        <strain evidence="1 2">S2-17</strain>
    </source>
</reference>
<protein>
    <submittedName>
        <fullName evidence="1">Uncharacterized protein</fullName>
    </submittedName>
</protein>
<organism evidence="1 2">
    <name type="scientific">Rhodococcus oxybenzonivorans</name>
    <dbReference type="NCBI Taxonomy" id="1990687"/>
    <lineage>
        <taxon>Bacteria</taxon>
        <taxon>Bacillati</taxon>
        <taxon>Actinomycetota</taxon>
        <taxon>Actinomycetes</taxon>
        <taxon>Mycobacteriales</taxon>
        <taxon>Nocardiaceae</taxon>
        <taxon>Rhodococcus</taxon>
    </lineage>
</organism>
<keyword evidence="2" id="KW-1185">Reference proteome</keyword>
<accession>A0A2S2C017</accession>
<dbReference type="AlphaFoldDB" id="A0A2S2C017"/>
<gene>
    <name evidence="1" type="ORF">CBI38_24435</name>
</gene>
<evidence type="ECO:0000313" key="1">
    <source>
        <dbReference type="EMBL" id="AWK74231.1"/>
    </source>
</evidence>
<sequence>MSDTPKTGPSHRDTVERVRHAERFAVNLPIIGRVGIPPPEHLAFYAALGTLAALEIIEWPVAVIIAAGHVLAAEEHHRTGQEIGDALKRTS</sequence>
<name>A0A2S2C017_9NOCA</name>
<dbReference type="Proteomes" id="UP000245711">
    <property type="component" value="Chromosome"/>
</dbReference>
<dbReference type="OrthoDB" id="3831210at2"/>
<proteinExistence type="predicted"/>
<evidence type="ECO:0000313" key="2">
    <source>
        <dbReference type="Proteomes" id="UP000245711"/>
    </source>
</evidence>